<evidence type="ECO:0000256" key="1">
    <source>
        <dbReference type="ARBA" id="ARBA00023270"/>
    </source>
</evidence>
<dbReference type="Pfam" id="PF00923">
    <property type="entry name" value="TAL_FSA"/>
    <property type="match status" value="1"/>
</dbReference>
<accession>A0A4Q7THX0</accession>
<dbReference type="RefSeq" id="WP_130282587.1">
    <property type="nucleotide sequence ID" value="NZ_SGXT01000015.1"/>
</dbReference>
<reference evidence="2 3" key="1">
    <citation type="journal article" date="2015" name="Stand. Genomic Sci.">
        <title>Genomic Encyclopedia of Bacterial and Archaeal Type Strains, Phase III: the genomes of soil and plant-associated and newly described type strains.</title>
        <authorList>
            <person name="Whitman W.B."/>
            <person name="Woyke T."/>
            <person name="Klenk H.P."/>
            <person name="Zhou Y."/>
            <person name="Lilburn T.G."/>
            <person name="Beck B.J."/>
            <person name="De Vos P."/>
            <person name="Vandamme P."/>
            <person name="Eisen J.A."/>
            <person name="Garrity G."/>
            <person name="Hugenholtz P."/>
            <person name="Kyrpides N.C."/>
        </authorList>
    </citation>
    <scope>NUCLEOTIDE SEQUENCE [LARGE SCALE GENOMIC DNA]</scope>
    <source>
        <strain evidence="2 3">AC4r</strain>
    </source>
</reference>
<dbReference type="Gene3D" id="3.20.20.70">
    <property type="entry name" value="Aldolase class I"/>
    <property type="match status" value="2"/>
</dbReference>
<dbReference type="EMBL" id="SGXT01000015">
    <property type="protein sequence ID" value="RZT59517.1"/>
    <property type="molecule type" value="Genomic_DNA"/>
</dbReference>
<name>A0A4Q7THX0_9MICO</name>
<comment type="caution">
    <text evidence="2">The sequence shown here is derived from an EMBL/GenBank/DDBJ whole genome shotgun (WGS) entry which is preliminary data.</text>
</comment>
<dbReference type="SUPFAM" id="SSF51569">
    <property type="entry name" value="Aldolase"/>
    <property type="match status" value="1"/>
</dbReference>
<protein>
    <submittedName>
        <fullName evidence="2">Transaldolase</fullName>
    </submittedName>
</protein>
<keyword evidence="3" id="KW-1185">Reference proteome</keyword>
<sequence>MQSYIDSADREVVEPLLLTGLFSGVTTNPVILEKAGLGSKDIPDLIAWATESGAQQVFVQSWGRSAAEIANCGASFRDFSERVVENSGARTRLLVDSVRSPKQVLECAEIGVEHVTLAPHVWEEFFSDPLTDAAVDRFQSIASSAHEG</sequence>
<dbReference type="GO" id="GO:0005975">
    <property type="term" value="P:carbohydrate metabolic process"/>
    <property type="evidence" value="ECO:0007669"/>
    <property type="project" value="InterPro"/>
</dbReference>
<evidence type="ECO:0000313" key="2">
    <source>
        <dbReference type="EMBL" id="RZT59517.1"/>
    </source>
</evidence>
<dbReference type="Proteomes" id="UP000292408">
    <property type="component" value="Unassembled WGS sequence"/>
</dbReference>
<organism evidence="2 3">
    <name type="scientific">Microcella alkaliphila</name>
    <dbReference type="NCBI Taxonomy" id="279828"/>
    <lineage>
        <taxon>Bacteria</taxon>
        <taxon>Bacillati</taxon>
        <taxon>Actinomycetota</taxon>
        <taxon>Actinomycetes</taxon>
        <taxon>Micrococcales</taxon>
        <taxon>Microbacteriaceae</taxon>
        <taxon>Microcella</taxon>
    </lineage>
</organism>
<dbReference type="AlphaFoldDB" id="A0A4Q7THX0"/>
<keyword evidence="1" id="KW-0704">Schiff base</keyword>
<evidence type="ECO:0000313" key="3">
    <source>
        <dbReference type="Proteomes" id="UP000292408"/>
    </source>
</evidence>
<gene>
    <name evidence="2" type="ORF">EV140_1492</name>
</gene>
<dbReference type="InterPro" id="IPR013785">
    <property type="entry name" value="Aldolase_TIM"/>
</dbReference>
<dbReference type="OrthoDB" id="9807051at2"/>
<dbReference type="InterPro" id="IPR001585">
    <property type="entry name" value="TAL/FSA"/>
</dbReference>
<proteinExistence type="predicted"/>